<keyword evidence="1" id="KW-0862">Zinc</keyword>
<accession>A0AAV7HTY4</accession>
<evidence type="ECO:0000313" key="4">
    <source>
        <dbReference type="Proteomes" id="UP000826195"/>
    </source>
</evidence>
<evidence type="ECO:0000313" key="3">
    <source>
        <dbReference type="EMBL" id="KAH0535166.1"/>
    </source>
</evidence>
<name>A0AAV7HTY4_COTGL</name>
<dbReference type="PROSITE" id="PS50966">
    <property type="entry name" value="ZF_SWIM"/>
    <property type="match status" value="1"/>
</dbReference>
<evidence type="ECO:0000259" key="2">
    <source>
        <dbReference type="PROSITE" id="PS50966"/>
    </source>
</evidence>
<comment type="caution">
    <text evidence="3">The sequence shown here is derived from an EMBL/GenBank/DDBJ whole genome shotgun (WGS) entry which is preliminary data.</text>
</comment>
<proteinExistence type="predicted"/>
<dbReference type="GO" id="GO:0008270">
    <property type="term" value="F:zinc ion binding"/>
    <property type="evidence" value="ECO:0007669"/>
    <property type="project" value="UniProtKB-KW"/>
</dbReference>
<dbReference type="EMBL" id="JAHXZJ010002982">
    <property type="protein sequence ID" value="KAH0535166.1"/>
    <property type="molecule type" value="Genomic_DNA"/>
</dbReference>
<sequence>MFLSMCEVLDHLDSTTKSRNFIEGEQVVNSNHLIYTGILNENNEQYELLSYCIQSSNTRGDPYEITTVISKTGKVISSVCSCIAGLSERCKHSAGVLIFCSRNDSTGFKIVLSTDRKCLWSALRNACLEQYHPKPLSEHSCFNIKKNYVELSDDIKKSIREKLFSKNLKSALSVHAYERE</sequence>
<gene>
    <name evidence="3" type="ORF">KQX54_014504</name>
</gene>
<feature type="domain" description="SWIM-type" evidence="2">
    <location>
        <begin position="65"/>
        <end position="101"/>
    </location>
</feature>
<keyword evidence="1" id="KW-0863">Zinc-finger</keyword>
<keyword evidence="4" id="KW-1185">Reference proteome</keyword>
<dbReference type="Proteomes" id="UP000826195">
    <property type="component" value="Unassembled WGS sequence"/>
</dbReference>
<evidence type="ECO:0000256" key="1">
    <source>
        <dbReference type="PROSITE-ProRule" id="PRU00325"/>
    </source>
</evidence>
<reference evidence="3 4" key="1">
    <citation type="journal article" date="2021" name="J. Hered.">
        <title>A chromosome-level genome assembly of the parasitoid wasp, Cotesia glomerata (Hymenoptera: Braconidae).</title>
        <authorList>
            <person name="Pinto B.J."/>
            <person name="Weis J.J."/>
            <person name="Gamble T."/>
            <person name="Ode P.J."/>
            <person name="Paul R."/>
            <person name="Zaspel J.M."/>
        </authorList>
    </citation>
    <scope>NUCLEOTIDE SEQUENCE [LARGE SCALE GENOMIC DNA]</scope>
    <source>
        <strain evidence="3">CgM1</strain>
    </source>
</reference>
<dbReference type="InterPro" id="IPR007527">
    <property type="entry name" value="Znf_SWIM"/>
</dbReference>
<keyword evidence="1" id="KW-0479">Metal-binding</keyword>
<dbReference type="AlphaFoldDB" id="A0AAV7HTY4"/>
<organism evidence="3 4">
    <name type="scientific">Cotesia glomerata</name>
    <name type="common">Lepidopteran parasitic wasp</name>
    <name type="synonym">Apanteles glomeratus</name>
    <dbReference type="NCBI Taxonomy" id="32391"/>
    <lineage>
        <taxon>Eukaryota</taxon>
        <taxon>Metazoa</taxon>
        <taxon>Ecdysozoa</taxon>
        <taxon>Arthropoda</taxon>
        <taxon>Hexapoda</taxon>
        <taxon>Insecta</taxon>
        <taxon>Pterygota</taxon>
        <taxon>Neoptera</taxon>
        <taxon>Endopterygota</taxon>
        <taxon>Hymenoptera</taxon>
        <taxon>Apocrita</taxon>
        <taxon>Ichneumonoidea</taxon>
        <taxon>Braconidae</taxon>
        <taxon>Microgastrinae</taxon>
        <taxon>Cotesia</taxon>
    </lineage>
</organism>
<protein>
    <recommendedName>
        <fullName evidence="2">SWIM-type domain-containing protein</fullName>
    </recommendedName>
</protein>